<gene>
    <name evidence="2" type="ORF">ACFO3O_10035</name>
</gene>
<keyword evidence="2" id="KW-0378">Hydrolase</keyword>
<reference evidence="3" key="1">
    <citation type="journal article" date="2019" name="Int. J. Syst. Evol. Microbiol.">
        <title>The Global Catalogue of Microorganisms (GCM) 10K type strain sequencing project: providing services to taxonomists for standard genome sequencing and annotation.</title>
        <authorList>
            <consortium name="The Broad Institute Genomics Platform"/>
            <consortium name="The Broad Institute Genome Sequencing Center for Infectious Disease"/>
            <person name="Wu L."/>
            <person name="Ma J."/>
        </authorList>
    </citation>
    <scope>NUCLEOTIDE SEQUENCE [LARGE SCALE GENOMIC DNA]</scope>
    <source>
        <strain evidence="3">YJ-61-S</strain>
    </source>
</reference>
<proteinExistence type="predicted"/>
<dbReference type="Gene3D" id="3.30.420.10">
    <property type="entry name" value="Ribonuclease H-like superfamily/Ribonuclease H"/>
    <property type="match status" value="1"/>
</dbReference>
<dbReference type="Pfam" id="PF00929">
    <property type="entry name" value="RNase_T"/>
    <property type="match status" value="1"/>
</dbReference>
<organism evidence="2 3">
    <name type="scientific">Dokdonia ponticola</name>
    <dbReference type="NCBI Taxonomy" id="2041041"/>
    <lineage>
        <taxon>Bacteria</taxon>
        <taxon>Pseudomonadati</taxon>
        <taxon>Bacteroidota</taxon>
        <taxon>Flavobacteriia</taxon>
        <taxon>Flavobacteriales</taxon>
        <taxon>Flavobacteriaceae</taxon>
        <taxon>Dokdonia</taxon>
    </lineage>
</organism>
<dbReference type="SUPFAM" id="SSF52113">
    <property type="entry name" value="BRCT domain"/>
    <property type="match status" value="1"/>
</dbReference>
<keyword evidence="3" id="KW-1185">Reference proteome</keyword>
<accession>A0ABV9HVS1</accession>
<keyword evidence="2" id="KW-0269">Exonuclease</keyword>
<dbReference type="SUPFAM" id="SSF53098">
    <property type="entry name" value="Ribonuclease H-like"/>
    <property type="match status" value="1"/>
</dbReference>
<dbReference type="InterPro" id="IPR012337">
    <property type="entry name" value="RNaseH-like_sf"/>
</dbReference>
<feature type="domain" description="Exonuclease" evidence="1">
    <location>
        <begin position="90"/>
        <end position="254"/>
    </location>
</feature>
<keyword evidence="2" id="KW-0540">Nuclease</keyword>
<dbReference type="Proteomes" id="UP001596043">
    <property type="component" value="Unassembled WGS sequence"/>
</dbReference>
<dbReference type="CDD" id="cd17748">
    <property type="entry name" value="BRCT_DNA_ligase_like"/>
    <property type="match status" value="1"/>
</dbReference>
<dbReference type="InterPro" id="IPR013520">
    <property type="entry name" value="Ribonucl_H"/>
</dbReference>
<protein>
    <submittedName>
        <fullName evidence="2">Exonuclease domain-containing protein</fullName>
    </submittedName>
</protein>
<dbReference type="EMBL" id="JBHSFV010000005">
    <property type="protein sequence ID" value="MFC4634247.1"/>
    <property type="molecule type" value="Genomic_DNA"/>
</dbReference>
<dbReference type="SMART" id="SM00479">
    <property type="entry name" value="EXOIII"/>
    <property type="match status" value="1"/>
</dbReference>
<comment type="caution">
    <text evidence="2">The sequence shown here is derived from an EMBL/GenBank/DDBJ whole genome shotgun (WGS) entry which is preliminary data.</text>
</comment>
<dbReference type="PANTHER" id="PTHR30231">
    <property type="entry name" value="DNA POLYMERASE III SUBUNIT EPSILON"/>
    <property type="match status" value="1"/>
</dbReference>
<evidence type="ECO:0000313" key="2">
    <source>
        <dbReference type="EMBL" id="MFC4634247.1"/>
    </source>
</evidence>
<sequence>MFNLFKKKEKIENPIEITISGINPQTENEFLFYNFVQFEFAPHLEKWYQQAKLSGIEFKPQYEKAILKKIKTGEFKNPHTFPEYFENKFDFIAIDFETANKNRVSACSLGLVFVKNDRIAYQTSFHIKPPNGENFESRNIEIHGITIDDVDYAMTFDELWEFELSNYFNDSLVIFHNASMDLSVLKNLFEHYSITDYDIEYLDTMRIAEKLGIPKRLEELTKNFDVEFENNHDPEKDAKACAMIFGELTEQYPNYKELIGNLNHKEQKQKIQRKQETVEIKNENLDIIQTYSLTKEEVGKIEIQGKGFVFTGDITTDRNVAKDFIVENGGIIKSGVTSKVDFVIIGSDFGWSKIQKVHTFNRDKGYKIRILSNANFEQLREKYPH</sequence>
<dbReference type="PANTHER" id="PTHR30231:SF42">
    <property type="entry name" value="EXONUCLEASE"/>
    <property type="match status" value="1"/>
</dbReference>
<evidence type="ECO:0000259" key="1">
    <source>
        <dbReference type="SMART" id="SM00479"/>
    </source>
</evidence>
<dbReference type="GO" id="GO:0004527">
    <property type="term" value="F:exonuclease activity"/>
    <property type="evidence" value="ECO:0007669"/>
    <property type="project" value="UniProtKB-KW"/>
</dbReference>
<name>A0ABV9HVS1_9FLAO</name>
<dbReference type="InterPro" id="IPR036397">
    <property type="entry name" value="RNaseH_sf"/>
</dbReference>
<dbReference type="InterPro" id="IPR001357">
    <property type="entry name" value="BRCT_dom"/>
</dbReference>
<dbReference type="Pfam" id="PF00533">
    <property type="entry name" value="BRCT"/>
    <property type="match status" value="1"/>
</dbReference>
<dbReference type="InterPro" id="IPR036420">
    <property type="entry name" value="BRCT_dom_sf"/>
</dbReference>
<dbReference type="Gene3D" id="3.40.50.10190">
    <property type="entry name" value="BRCT domain"/>
    <property type="match status" value="1"/>
</dbReference>
<evidence type="ECO:0000313" key="3">
    <source>
        <dbReference type="Proteomes" id="UP001596043"/>
    </source>
</evidence>
<dbReference type="RefSeq" id="WP_379978472.1">
    <property type="nucleotide sequence ID" value="NZ_JBHSFV010000005.1"/>
</dbReference>